<keyword evidence="6" id="KW-0233">DNA recombination</keyword>
<evidence type="ECO:0000256" key="6">
    <source>
        <dbReference type="ARBA" id="ARBA00023172"/>
    </source>
</evidence>
<dbReference type="GO" id="GO:0005662">
    <property type="term" value="C:DNA replication factor A complex"/>
    <property type="evidence" value="ECO:0007669"/>
    <property type="project" value="TreeGrafter"/>
</dbReference>
<feature type="domain" description="OB" evidence="11">
    <location>
        <begin position="88"/>
        <end position="161"/>
    </location>
</feature>
<dbReference type="GO" id="GO:0006260">
    <property type="term" value="P:DNA replication"/>
    <property type="evidence" value="ECO:0007669"/>
    <property type="project" value="UniProtKB-KW"/>
</dbReference>
<reference evidence="13" key="1">
    <citation type="submission" date="2023-03" db="UniProtKB">
        <authorList>
            <consortium name="EnsemblPlants"/>
        </authorList>
    </citation>
    <scope>IDENTIFICATION</scope>
</reference>
<dbReference type="PIRSF" id="PIRSF036949">
    <property type="entry name" value="RPA32"/>
    <property type="match status" value="1"/>
</dbReference>
<evidence type="ECO:0000256" key="10">
    <source>
        <dbReference type="SAM" id="MobiDB-lite"/>
    </source>
</evidence>
<organism evidence="13">
    <name type="scientific">Cucumis melo</name>
    <name type="common">Muskmelon</name>
    <dbReference type="NCBI Taxonomy" id="3656"/>
    <lineage>
        <taxon>Eukaryota</taxon>
        <taxon>Viridiplantae</taxon>
        <taxon>Streptophyta</taxon>
        <taxon>Embryophyta</taxon>
        <taxon>Tracheophyta</taxon>
        <taxon>Spermatophyta</taxon>
        <taxon>Magnoliopsida</taxon>
        <taxon>eudicotyledons</taxon>
        <taxon>Gunneridae</taxon>
        <taxon>Pentapetalae</taxon>
        <taxon>rosids</taxon>
        <taxon>fabids</taxon>
        <taxon>Cucurbitales</taxon>
        <taxon>Cucurbitaceae</taxon>
        <taxon>Benincaseae</taxon>
        <taxon>Cucumis</taxon>
    </lineage>
</organism>
<dbReference type="GO" id="GO:0006289">
    <property type="term" value="P:nucleotide-excision repair"/>
    <property type="evidence" value="ECO:0007669"/>
    <property type="project" value="TreeGrafter"/>
</dbReference>
<dbReference type="Gene3D" id="2.40.50.140">
    <property type="entry name" value="Nucleic acid-binding proteins"/>
    <property type="match status" value="1"/>
</dbReference>
<dbReference type="GO" id="GO:0000724">
    <property type="term" value="P:double-strand break repair via homologous recombination"/>
    <property type="evidence" value="ECO:0007669"/>
    <property type="project" value="TreeGrafter"/>
</dbReference>
<dbReference type="GO" id="GO:0003697">
    <property type="term" value="F:single-stranded DNA binding"/>
    <property type="evidence" value="ECO:0007669"/>
    <property type="project" value="TreeGrafter"/>
</dbReference>
<evidence type="ECO:0000256" key="8">
    <source>
        <dbReference type="ARBA" id="ARBA00023242"/>
    </source>
</evidence>
<dbReference type="FunFam" id="1.10.10.10:FF:000168">
    <property type="entry name" value="Replication protein A 32 kDa subunit"/>
    <property type="match status" value="1"/>
</dbReference>
<dbReference type="InterPro" id="IPR036388">
    <property type="entry name" value="WH-like_DNA-bd_sf"/>
</dbReference>
<keyword evidence="4" id="KW-0227">DNA damage</keyword>
<keyword evidence="8" id="KW-0539">Nucleus</keyword>
<evidence type="ECO:0000256" key="4">
    <source>
        <dbReference type="ARBA" id="ARBA00022763"/>
    </source>
</evidence>
<accession>A0A9I9CHE8</accession>
<evidence type="ECO:0000256" key="5">
    <source>
        <dbReference type="ARBA" id="ARBA00023125"/>
    </source>
</evidence>
<feature type="domain" description="Replication protein A C-terminal" evidence="12">
    <location>
        <begin position="179"/>
        <end position="289"/>
    </location>
</feature>
<dbReference type="Pfam" id="PF08784">
    <property type="entry name" value="RPA_C"/>
    <property type="match status" value="1"/>
</dbReference>
<dbReference type="PANTHER" id="PTHR13989">
    <property type="entry name" value="REPLICATION PROTEIN A-RELATED"/>
    <property type="match status" value="1"/>
</dbReference>
<sequence>MFSSTQFDSGSGFTSSQTNDSSSAKLESSDSKTESANLNCFQFAGTMIGTSRESPGLVPVTVKQISEASHSGEEKANFVINDVDITNVTIVGKVSEKAERNTDITFTVDDGTGTIGCKRWVNDTFDTKQMEEIQDGMYVRVNGHLKMFQSNKQIFAFSVRPVTNFDEITFHFLECIHDHLRNSKLQNLKGDGSTQLQTSDSIVKTPVQNGSSGYHTTSSAIPSEQHTVDVKKSCDELVLDYLQLPSSVAKERGIHRDELSQQLKIPMEKILDSIRSLEDEGLIYSTIDEFHFKSAA</sequence>
<evidence type="ECO:0000256" key="7">
    <source>
        <dbReference type="ARBA" id="ARBA00023204"/>
    </source>
</evidence>
<dbReference type="InterPro" id="IPR014892">
    <property type="entry name" value="RPA_C"/>
</dbReference>
<proteinExistence type="inferred from homology"/>
<dbReference type="SUPFAM" id="SSF50249">
    <property type="entry name" value="Nucleic acid-binding proteins"/>
    <property type="match status" value="1"/>
</dbReference>
<feature type="compositionally biased region" description="Polar residues" evidence="10">
    <location>
        <begin position="1"/>
        <end position="19"/>
    </location>
</feature>
<dbReference type="InterPro" id="IPR014646">
    <property type="entry name" value="Rfa2/RPA32"/>
</dbReference>
<dbReference type="Pfam" id="PF01336">
    <property type="entry name" value="tRNA_anti-codon"/>
    <property type="match status" value="1"/>
</dbReference>
<dbReference type="SUPFAM" id="SSF46785">
    <property type="entry name" value="Winged helix' DNA-binding domain"/>
    <property type="match status" value="1"/>
</dbReference>
<dbReference type="InterPro" id="IPR036390">
    <property type="entry name" value="WH_DNA-bd_sf"/>
</dbReference>
<dbReference type="FunFam" id="2.40.50.140:FF:000184">
    <property type="entry name" value="replication protein A 32 kDa subunit A-like"/>
    <property type="match status" value="1"/>
</dbReference>
<keyword evidence="3" id="KW-0235">DNA replication</keyword>
<evidence type="ECO:0008006" key="14">
    <source>
        <dbReference type="Google" id="ProtNLM"/>
    </source>
</evidence>
<dbReference type="CDD" id="cd04478">
    <property type="entry name" value="RPA2_DBD_D"/>
    <property type="match status" value="1"/>
</dbReference>
<evidence type="ECO:0000256" key="9">
    <source>
        <dbReference type="ARBA" id="ARBA00057177"/>
    </source>
</evidence>
<dbReference type="GO" id="GO:0035861">
    <property type="term" value="C:site of double-strand break"/>
    <property type="evidence" value="ECO:0007669"/>
    <property type="project" value="TreeGrafter"/>
</dbReference>
<comment type="similarity">
    <text evidence="2">Belongs to the replication factor A protein 2 family.</text>
</comment>
<evidence type="ECO:0000256" key="2">
    <source>
        <dbReference type="ARBA" id="ARBA00007815"/>
    </source>
</evidence>
<dbReference type="EnsemblPlants" id="MELO3C003638.2.1">
    <property type="protein sequence ID" value="MELO3C003638.2.1"/>
    <property type="gene ID" value="MELO3C003638.2"/>
</dbReference>
<feature type="region of interest" description="Disordered" evidence="10">
    <location>
        <begin position="1"/>
        <end position="30"/>
    </location>
</feature>
<dbReference type="GO" id="GO:0000781">
    <property type="term" value="C:chromosome, telomeric region"/>
    <property type="evidence" value="ECO:0007669"/>
    <property type="project" value="TreeGrafter"/>
</dbReference>
<evidence type="ECO:0000256" key="1">
    <source>
        <dbReference type="ARBA" id="ARBA00004123"/>
    </source>
</evidence>
<evidence type="ECO:0000256" key="3">
    <source>
        <dbReference type="ARBA" id="ARBA00022705"/>
    </source>
</evidence>
<dbReference type="Gene3D" id="1.10.10.10">
    <property type="entry name" value="Winged helix-like DNA-binding domain superfamily/Winged helix DNA-binding domain"/>
    <property type="match status" value="1"/>
</dbReference>
<keyword evidence="7" id="KW-0234">DNA repair</keyword>
<protein>
    <recommendedName>
        <fullName evidence="14">Replication protein A 32 kDa subunit A</fullName>
    </recommendedName>
</protein>
<evidence type="ECO:0000259" key="11">
    <source>
        <dbReference type="Pfam" id="PF01336"/>
    </source>
</evidence>
<dbReference type="Gramene" id="MELO3C003638.2.1">
    <property type="protein sequence ID" value="MELO3C003638.2.1"/>
    <property type="gene ID" value="MELO3C003638.2"/>
</dbReference>
<dbReference type="AlphaFoldDB" id="A0A9I9CHE8"/>
<dbReference type="PANTHER" id="PTHR13989:SF34">
    <property type="entry name" value="REPLICATION PROTEIN A 32 KDA SUBUNIT A"/>
    <property type="match status" value="1"/>
</dbReference>
<keyword evidence="5" id="KW-0238">DNA-binding</keyword>
<dbReference type="InterPro" id="IPR040260">
    <property type="entry name" value="RFA2-like"/>
</dbReference>
<evidence type="ECO:0000259" key="12">
    <source>
        <dbReference type="Pfam" id="PF08784"/>
    </source>
</evidence>
<name>A0A9I9CHE8_CUCME</name>
<comment type="function">
    <text evidence="9">Component of the replication protein A complex (RPA) required for DNA recombination, repair and replication. The activity of RPA is mediated by single-stranded DNA binding and protein interactions. Required fo cell division in meristems. Involved in the maintenance of transcriptional epigenetic gene silencing (TGS) at specific loci (including some transposons) by regulating histone H3 acetylation, 'Lys-4' and 'Lys-9' methylation.</text>
</comment>
<comment type="subcellular location">
    <subcellularLocation>
        <location evidence="1">Nucleus</location>
    </subcellularLocation>
</comment>
<dbReference type="InterPro" id="IPR004365">
    <property type="entry name" value="NA-bd_OB_tRNA"/>
</dbReference>
<evidence type="ECO:0000313" key="13">
    <source>
        <dbReference type="EnsemblPlants" id="MELO3C003638.2.1"/>
    </source>
</evidence>
<dbReference type="InterPro" id="IPR012340">
    <property type="entry name" value="NA-bd_OB-fold"/>
</dbReference>